<dbReference type="Pfam" id="PF00903">
    <property type="entry name" value="Glyoxalase"/>
    <property type="match status" value="1"/>
</dbReference>
<dbReference type="PROSITE" id="PS51819">
    <property type="entry name" value="VOC"/>
    <property type="match status" value="1"/>
</dbReference>
<protein>
    <submittedName>
        <fullName evidence="2">Glyoxalase/bleomycin resistance protein/dioxygenase</fullName>
    </submittedName>
</protein>
<dbReference type="Proteomes" id="UP000034172">
    <property type="component" value="Unassembled WGS sequence"/>
</dbReference>
<name>A0A0G1HRP2_9BACT</name>
<dbReference type="SUPFAM" id="SSF54593">
    <property type="entry name" value="Glyoxalase/Bleomycin resistance protein/Dihydroxybiphenyl dioxygenase"/>
    <property type="match status" value="1"/>
</dbReference>
<dbReference type="AlphaFoldDB" id="A0A0G1HRP2"/>
<dbReference type="InterPro" id="IPR052164">
    <property type="entry name" value="Anthracycline_SecMetBiosynth"/>
</dbReference>
<accession>A0A0G1HRP2</accession>
<comment type="caution">
    <text evidence="2">The sequence shown here is derived from an EMBL/GenBank/DDBJ whole genome shotgun (WGS) entry which is preliminary data.</text>
</comment>
<sequence length="118" mass="13040">MKNNHFSYIELQSTNIGETKKFYSAAFNWVFTDYGPDYASFSNSGVDGGFAKVNSITGSGTLLVLYHKDLGLIRKQIIDCGGKIVKDIFAFPGGKRFHFTDPSGNELAVWSESQEGEI</sequence>
<dbReference type="EMBL" id="LCIE01000002">
    <property type="protein sequence ID" value="KKT49821.1"/>
    <property type="molecule type" value="Genomic_DNA"/>
</dbReference>
<evidence type="ECO:0000259" key="1">
    <source>
        <dbReference type="PROSITE" id="PS51819"/>
    </source>
</evidence>
<dbReference type="InterPro" id="IPR004360">
    <property type="entry name" value="Glyas_Fos-R_dOase_dom"/>
</dbReference>
<reference evidence="2 3" key="1">
    <citation type="journal article" date="2015" name="Nature">
        <title>rRNA introns, odd ribosomes, and small enigmatic genomes across a large radiation of phyla.</title>
        <authorList>
            <person name="Brown C.T."/>
            <person name="Hug L.A."/>
            <person name="Thomas B.C."/>
            <person name="Sharon I."/>
            <person name="Castelle C.J."/>
            <person name="Singh A."/>
            <person name="Wilkins M.J."/>
            <person name="Williams K.H."/>
            <person name="Banfield J.F."/>
        </authorList>
    </citation>
    <scope>NUCLEOTIDE SEQUENCE [LARGE SCALE GENOMIC DNA]</scope>
</reference>
<dbReference type="InterPro" id="IPR037523">
    <property type="entry name" value="VOC_core"/>
</dbReference>
<dbReference type="PATRIC" id="fig|1618392.3.peg.156"/>
<dbReference type="InterPro" id="IPR029068">
    <property type="entry name" value="Glyas_Bleomycin-R_OHBP_Dase"/>
</dbReference>
<proteinExistence type="predicted"/>
<dbReference type="STRING" id="1618392.UW41_C0002G0097"/>
<keyword evidence="2" id="KW-0560">Oxidoreductase</keyword>
<dbReference type="GO" id="GO:0051213">
    <property type="term" value="F:dioxygenase activity"/>
    <property type="evidence" value="ECO:0007669"/>
    <property type="project" value="UniProtKB-KW"/>
</dbReference>
<feature type="domain" description="VOC" evidence="1">
    <location>
        <begin position="5"/>
        <end position="112"/>
    </location>
</feature>
<evidence type="ECO:0000313" key="3">
    <source>
        <dbReference type="Proteomes" id="UP000034172"/>
    </source>
</evidence>
<keyword evidence="2" id="KW-0223">Dioxygenase</keyword>
<organism evidence="2 3">
    <name type="scientific">Candidatus Collierbacteria bacterium GW2011_GWC2_44_18</name>
    <dbReference type="NCBI Taxonomy" id="1618392"/>
    <lineage>
        <taxon>Bacteria</taxon>
        <taxon>Candidatus Collieribacteriota</taxon>
    </lineage>
</organism>
<evidence type="ECO:0000313" key="2">
    <source>
        <dbReference type="EMBL" id="KKT49821.1"/>
    </source>
</evidence>
<dbReference type="PANTHER" id="PTHR33993">
    <property type="entry name" value="GLYOXALASE-RELATED"/>
    <property type="match status" value="1"/>
</dbReference>
<dbReference type="Gene3D" id="3.10.180.10">
    <property type="entry name" value="2,3-Dihydroxybiphenyl 1,2-Dioxygenase, domain 1"/>
    <property type="match status" value="1"/>
</dbReference>
<dbReference type="CDD" id="cd07247">
    <property type="entry name" value="SgaA_N_like"/>
    <property type="match status" value="1"/>
</dbReference>
<dbReference type="PANTHER" id="PTHR33993:SF1">
    <property type="entry name" value="GLYOXALASE FAMILY PROTEIN"/>
    <property type="match status" value="1"/>
</dbReference>
<gene>
    <name evidence="2" type="ORF">UW41_C0002G0097</name>
</gene>